<reference evidence="1" key="1">
    <citation type="submission" date="2021-06" db="EMBL/GenBank/DDBJ databases">
        <authorList>
            <person name="Kallberg Y."/>
            <person name="Tangrot J."/>
            <person name="Rosling A."/>
        </authorList>
    </citation>
    <scope>NUCLEOTIDE SEQUENCE</scope>
    <source>
        <strain evidence="1">AU212A</strain>
    </source>
</reference>
<evidence type="ECO:0000313" key="1">
    <source>
        <dbReference type="EMBL" id="CAG8659881.1"/>
    </source>
</evidence>
<dbReference type="Proteomes" id="UP000789860">
    <property type="component" value="Unassembled WGS sequence"/>
</dbReference>
<feature type="non-terminal residue" evidence="1">
    <location>
        <position position="1"/>
    </location>
</feature>
<dbReference type="EMBL" id="CAJVPM010025906">
    <property type="protein sequence ID" value="CAG8659881.1"/>
    <property type="molecule type" value="Genomic_DNA"/>
</dbReference>
<sequence length="68" mass="8118">LSENQFPLERAYCLYRLNKFSEGAELLYKYRTAGNNDNGLRHLEAQVAYKLKDYNSSLYITIFFRKQM</sequence>
<comment type="caution">
    <text evidence="1">The sequence shown here is derived from an EMBL/GenBank/DDBJ whole genome shotgun (WGS) entry which is preliminary data.</text>
</comment>
<name>A0ACA9NQ03_9GLOM</name>
<organism evidence="1 2">
    <name type="scientific">Scutellospora calospora</name>
    <dbReference type="NCBI Taxonomy" id="85575"/>
    <lineage>
        <taxon>Eukaryota</taxon>
        <taxon>Fungi</taxon>
        <taxon>Fungi incertae sedis</taxon>
        <taxon>Mucoromycota</taxon>
        <taxon>Glomeromycotina</taxon>
        <taxon>Glomeromycetes</taxon>
        <taxon>Diversisporales</taxon>
        <taxon>Gigasporaceae</taxon>
        <taxon>Scutellospora</taxon>
    </lineage>
</organism>
<gene>
    <name evidence="1" type="ORF">SCALOS_LOCUS8990</name>
</gene>
<proteinExistence type="predicted"/>
<accession>A0ACA9NQ03</accession>
<evidence type="ECO:0000313" key="2">
    <source>
        <dbReference type="Proteomes" id="UP000789860"/>
    </source>
</evidence>
<keyword evidence="2" id="KW-1185">Reference proteome</keyword>
<protein>
    <submittedName>
        <fullName evidence="1">5599_t:CDS:1</fullName>
    </submittedName>
</protein>
<feature type="non-terminal residue" evidence="1">
    <location>
        <position position="68"/>
    </location>
</feature>